<keyword evidence="2" id="KW-1133">Transmembrane helix</keyword>
<keyword evidence="2" id="KW-0472">Membrane</keyword>
<feature type="transmembrane region" description="Helical" evidence="2">
    <location>
        <begin position="110"/>
        <end position="136"/>
    </location>
</feature>
<dbReference type="SUPFAM" id="SSF81321">
    <property type="entry name" value="Family A G protein-coupled receptor-like"/>
    <property type="match status" value="1"/>
</dbReference>
<comment type="caution">
    <text evidence="3">The sequence shown here is derived from an EMBL/GenBank/DDBJ whole genome shotgun (WGS) entry which is preliminary data.</text>
</comment>
<dbReference type="Proteomes" id="UP001201812">
    <property type="component" value="Unassembled WGS sequence"/>
</dbReference>
<feature type="transmembrane region" description="Helical" evidence="2">
    <location>
        <begin position="230"/>
        <end position="253"/>
    </location>
</feature>
<feature type="transmembrane region" description="Helical" evidence="2">
    <location>
        <begin position="33"/>
        <end position="57"/>
    </location>
</feature>
<evidence type="ECO:0000256" key="2">
    <source>
        <dbReference type="SAM" id="Phobius"/>
    </source>
</evidence>
<feature type="transmembrane region" description="Helical" evidence="2">
    <location>
        <begin position="198"/>
        <end position="218"/>
    </location>
</feature>
<keyword evidence="4" id="KW-1185">Reference proteome</keyword>
<dbReference type="EMBL" id="JAKKPZ010000341">
    <property type="protein sequence ID" value="KAI1696224.1"/>
    <property type="molecule type" value="Genomic_DNA"/>
</dbReference>
<dbReference type="CDD" id="cd00637">
    <property type="entry name" value="7tm_classA_rhodopsin-like"/>
    <property type="match status" value="1"/>
</dbReference>
<organism evidence="3 4">
    <name type="scientific">Ditylenchus destructor</name>
    <dbReference type="NCBI Taxonomy" id="166010"/>
    <lineage>
        <taxon>Eukaryota</taxon>
        <taxon>Metazoa</taxon>
        <taxon>Ecdysozoa</taxon>
        <taxon>Nematoda</taxon>
        <taxon>Chromadorea</taxon>
        <taxon>Rhabditida</taxon>
        <taxon>Tylenchina</taxon>
        <taxon>Tylenchomorpha</taxon>
        <taxon>Sphaerularioidea</taxon>
        <taxon>Anguinidae</taxon>
        <taxon>Anguininae</taxon>
        <taxon>Ditylenchus</taxon>
    </lineage>
</organism>
<dbReference type="Pfam" id="PF10321">
    <property type="entry name" value="7TM_GPCR_Srt"/>
    <property type="match status" value="1"/>
</dbReference>
<evidence type="ECO:0000256" key="1">
    <source>
        <dbReference type="SAM" id="MobiDB-lite"/>
    </source>
</evidence>
<gene>
    <name evidence="3" type="ORF">DdX_19148</name>
</gene>
<evidence type="ECO:0000313" key="4">
    <source>
        <dbReference type="Proteomes" id="UP001201812"/>
    </source>
</evidence>
<dbReference type="PANTHER" id="PTHR23021">
    <property type="entry name" value="SERPENTINE RECEPTOR, CLASS T"/>
    <property type="match status" value="1"/>
</dbReference>
<proteinExistence type="predicted"/>
<protein>
    <submittedName>
        <fullName evidence="3">Serpentine type 7TM GPCR chemoreceptor srt domain-containing protein</fullName>
    </submittedName>
</protein>
<dbReference type="PANTHER" id="PTHR23021:SF82">
    <property type="entry name" value="G PROTEIN-COUPLED RECEPTOR"/>
    <property type="match status" value="1"/>
</dbReference>
<dbReference type="AlphaFoldDB" id="A0AAD4QXM7"/>
<feature type="transmembrane region" description="Helical" evidence="2">
    <location>
        <begin position="77"/>
        <end position="98"/>
    </location>
</feature>
<keyword evidence="2" id="KW-0812">Transmembrane</keyword>
<accession>A0AAD4QXM7</accession>
<name>A0AAD4QXM7_9BILA</name>
<sequence length="310" mass="35620">MIVSSIICLILNGFLIKVIYRDNELKRMNSYRFLLAIAISDVVQLITHFISGFFTVFQADLNHTFNKILGAVPGYKLYALFSLVLAFNRFIAISSPSLDFCLFSQRAMKLWYIIVFSIAGFFGLGHSSPWASILYSPQDWSWSYDFDLPFSRVMKLLGAVVEIGTIFIAGVLYVLIFLNILFKRNSGQIVKKRDPRDLMVLSQGCSITTYCTISNILWYNYQYFLPETRVTYMIINYMWIWNSAINPCAHIIVNKTLRQRMGIVLGPVRKVTTISGWKKVEPVKQMQSRKLPVKAPVNSDTTDKTKECKF</sequence>
<feature type="transmembrane region" description="Helical" evidence="2">
    <location>
        <begin position="156"/>
        <end position="178"/>
    </location>
</feature>
<feature type="region of interest" description="Disordered" evidence="1">
    <location>
        <begin position="288"/>
        <end position="310"/>
    </location>
</feature>
<dbReference type="InterPro" id="IPR019425">
    <property type="entry name" value="7TM_GPCR_serpentine_rcpt_Srt"/>
</dbReference>
<reference evidence="3" key="1">
    <citation type="submission" date="2022-01" db="EMBL/GenBank/DDBJ databases">
        <title>Genome Sequence Resource for Two Populations of Ditylenchus destructor, the Migratory Endoparasitic Phytonematode.</title>
        <authorList>
            <person name="Zhang H."/>
            <person name="Lin R."/>
            <person name="Xie B."/>
        </authorList>
    </citation>
    <scope>NUCLEOTIDE SEQUENCE</scope>
    <source>
        <strain evidence="3">BazhouSP</strain>
    </source>
</reference>
<dbReference type="Gene3D" id="1.20.1070.10">
    <property type="entry name" value="Rhodopsin 7-helix transmembrane proteins"/>
    <property type="match status" value="1"/>
</dbReference>
<evidence type="ECO:0000313" key="3">
    <source>
        <dbReference type="EMBL" id="KAI1696224.1"/>
    </source>
</evidence>
<feature type="compositionally biased region" description="Basic and acidic residues" evidence="1">
    <location>
        <begin position="301"/>
        <end position="310"/>
    </location>
</feature>